<comment type="caution">
    <text evidence="1">The sequence shown here is derived from an EMBL/GenBank/DDBJ whole genome shotgun (WGS) entry which is preliminary data.</text>
</comment>
<reference evidence="1 2" key="1">
    <citation type="submission" date="2011-04" db="EMBL/GenBank/DDBJ databases">
        <authorList>
            <person name="Durkin A.S."/>
            <person name="Radune D."/>
            <person name="Hostetler J."/>
            <person name="Torralba M."/>
            <person name="Gillis M."/>
            <person name="Methe B."/>
            <person name="Sutton G."/>
            <person name="Nelson K.E."/>
        </authorList>
    </citation>
    <scope>NUCLEOTIDE SEQUENCE [LARGE SCALE GENOMIC DNA]</scope>
    <source>
        <strain evidence="1 2">SK255</strain>
    </source>
</reference>
<proteinExistence type="predicted"/>
<accession>F5VWH9</accession>
<protein>
    <submittedName>
        <fullName evidence="1">Conserved domain protein</fullName>
    </submittedName>
</protein>
<dbReference type="Proteomes" id="UP000003695">
    <property type="component" value="Unassembled WGS sequence"/>
</dbReference>
<evidence type="ECO:0000313" key="1">
    <source>
        <dbReference type="EMBL" id="EGL86305.1"/>
    </source>
</evidence>
<sequence length="45" mass="4983">MYIIGFGTIRNNTALKRSSSPCNIRLGFGTIRNNTALKQSLKQPT</sequence>
<name>F5VWH9_STROR</name>
<dbReference type="AlphaFoldDB" id="F5VWH9"/>
<dbReference type="EMBL" id="AFNM01000049">
    <property type="protein sequence ID" value="EGL86305.1"/>
    <property type="molecule type" value="Genomic_DNA"/>
</dbReference>
<dbReference type="PATRIC" id="fig|1005704.3.peg.1570"/>
<gene>
    <name evidence="1" type="ORF">HMPREF9968_0499</name>
</gene>
<organism evidence="1 2">
    <name type="scientific">Streptococcus oralis SK255</name>
    <dbReference type="NCBI Taxonomy" id="1005704"/>
    <lineage>
        <taxon>Bacteria</taxon>
        <taxon>Bacillati</taxon>
        <taxon>Bacillota</taxon>
        <taxon>Bacilli</taxon>
        <taxon>Lactobacillales</taxon>
        <taxon>Streptococcaceae</taxon>
        <taxon>Streptococcus</taxon>
    </lineage>
</organism>
<evidence type="ECO:0000313" key="2">
    <source>
        <dbReference type="Proteomes" id="UP000003695"/>
    </source>
</evidence>